<dbReference type="PROSITE" id="PS00518">
    <property type="entry name" value="ZF_RING_1"/>
    <property type="match status" value="1"/>
</dbReference>
<comment type="similarity">
    <text evidence="4 14">Belongs to the BRE1 family.</text>
</comment>
<accession>S2JCZ6</accession>
<evidence type="ECO:0000256" key="11">
    <source>
        <dbReference type="ARBA" id="ARBA00023054"/>
    </source>
</evidence>
<keyword evidence="11 14" id="KW-0175">Coiled coil</keyword>
<feature type="region of interest" description="Disordered" evidence="16">
    <location>
        <begin position="299"/>
        <end position="324"/>
    </location>
</feature>
<dbReference type="InterPro" id="IPR013956">
    <property type="entry name" value="E3_ubiquit_lig_Bre1"/>
</dbReference>
<evidence type="ECO:0000256" key="4">
    <source>
        <dbReference type="ARBA" id="ARBA00005555"/>
    </source>
</evidence>
<evidence type="ECO:0000256" key="5">
    <source>
        <dbReference type="ARBA" id="ARBA00022679"/>
    </source>
</evidence>
<feature type="coiled-coil region" evidence="15">
    <location>
        <begin position="651"/>
        <end position="755"/>
    </location>
</feature>
<keyword evidence="7 13" id="KW-0863">Zinc-finger</keyword>
<dbReference type="Gene3D" id="3.30.40.10">
    <property type="entry name" value="Zinc/RING finger domain, C3HC4 (zinc finger)"/>
    <property type="match status" value="1"/>
</dbReference>
<evidence type="ECO:0000256" key="14">
    <source>
        <dbReference type="RuleBase" id="RU365038"/>
    </source>
</evidence>
<evidence type="ECO:0000256" key="8">
    <source>
        <dbReference type="ARBA" id="ARBA00022786"/>
    </source>
</evidence>
<dbReference type="InterPro" id="IPR017907">
    <property type="entry name" value="Znf_RING_CS"/>
</dbReference>
<dbReference type="GO" id="GO:0005634">
    <property type="term" value="C:nucleus"/>
    <property type="evidence" value="ECO:0007669"/>
    <property type="project" value="UniProtKB-SubCell"/>
</dbReference>
<organism evidence="18 19">
    <name type="scientific">Mucor circinelloides f. circinelloides (strain 1006PhL)</name>
    <name type="common">Mucormycosis agent</name>
    <name type="synonym">Calyptromyces circinelloides</name>
    <dbReference type="NCBI Taxonomy" id="1220926"/>
    <lineage>
        <taxon>Eukaryota</taxon>
        <taxon>Fungi</taxon>
        <taxon>Fungi incertae sedis</taxon>
        <taxon>Mucoromycota</taxon>
        <taxon>Mucoromycotina</taxon>
        <taxon>Mucoromycetes</taxon>
        <taxon>Mucorales</taxon>
        <taxon>Mucorineae</taxon>
        <taxon>Mucoraceae</taxon>
        <taxon>Mucor</taxon>
    </lineage>
</organism>
<dbReference type="FunCoup" id="S2JCZ6">
    <property type="interactions" value="293"/>
</dbReference>
<feature type="domain" description="RING-type" evidence="17">
    <location>
        <begin position="783"/>
        <end position="822"/>
    </location>
</feature>
<evidence type="ECO:0000256" key="3">
    <source>
        <dbReference type="ARBA" id="ARBA00004906"/>
    </source>
</evidence>
<feature type="compositionally biased region" description="Basic and acidic residues" evidence="16">
    <location>
        <begin position="1"/>
        <end position="12"/>
    </location>
</feature>
<evidence type="ECO:0000256" key="6">
    <source>
        <dbReference type="ARBA" id="ARBA00022723"/>
    </source>
</evidence>
<dbReference type="AlphaFoldDB" id="S2JCZ6"/>
<evidence type="ECO:0000256" key="9">
    <source>
        <dbReference type="ARBA" id="ARBA00022833"/>
    </source>
</evidence>
<keyword evidence="10 14" id="KW-0156">Chromatin regulator</keyword>
<dbReference type="PANTHER" id="PTHR23163">
    <property type="entry name" value="RING FINGER PROTEIN-RELATED"/>
    <property type="match status" value="1"/>
</dbReference>
<dbReference type="GO" id="GO:0033503">
    <property type="term" value="C:HULC complex"/>
    <property type="evidence" value="ECO:0007669"/>
    <property type="project" value="TreeGrafter"/>
</dbReference>
<dbReference type="UniPathway" id="UPA00143"/>
<dbReference type="GO" id="GO:0016567">
    <property type="term" value="P:protein ubiquitination"/>
    <property type="evidence" value="ECO:0007669"/>
    <property type="project" value="UniProtKB-UniRule"/>
</dbReference>
<dbReference type="OMA" id="MKRKWDM"/>
<reference evidence="19" key="1">
    <citation type="submission" date="2013-05" db="EMBL/GenBank/DDBJ databases">
        <title>The Genome sequence of Mucor circinelloides f. circinelloides 1006PhL.</title>
        <authorList>
            <consortium name="The Broad Institute Genomics Platform"/>
            <person name="Cuomo C."/>
            <person name="Earl A."/>
            <person name="Findley K."/>
            <person name="Lee S.C."/>
            <person name="Walker B."/>
            <person name="Young S."/>
            <person name="Zeng Q."/>
            <person name="Gargeya S."/>
            <person name="Fitzgerald M."/>
            <person name="Haas B."/>
            <person name="Abouelleil A."/>
            <person name="Allen A.W."/>
            <person name="Alvarado L."/>
            <person name="Arachchi H.M."/>
            <person name="Berlin A.M."/>
            <person name="Chapman S.B."/>
            <person name="Gainer-Dewar J."/>
            <person name="Goldberg J."/>
            <person name="Griggs A."/>
            <person name="Gujja S."/>
            <person name="Hansen M."/>
            <person name="Howarth C."/>
            <person name="Imamovic A."/>
            <person name="Ireland A."/>
            <person name="Larimer J."/>
            <person name="McCowan C."/>
            <person name="Murphy C."/>
            <person name="Pearson M."/>
            <person name="Poon T.W."/>
            <person name="Priest M."/>
            <person name="Roberts A."/>
            <person name="Saif S."/>
            <person name="Shea T."/>
            <person name="Sisk P."/>
            <person name="Sykes S."/>
            <person name="Wortman J."/>
            <person name="Nusbaum C."/>
            <person name="Birren B."/>
        </authorList>
    </citation>
    <scope>NUCLEOTIDE SEQUENCE [LARGE SCALE GENOMIC DNA]</scope>
    <source>
        <strain evidence="19">1006PhL</strain>
    </source>
</reference>
<dbReference type="GO" id="GO:0008270">
    <property type="term" value="F:zinc ion binding"/>
    <property type="evidence" value="ECO:0007669"/>
    <property type="project" value="UniProtKB-KW"/>
</dbReference>
<evidence type="ECO:0000313" key="18">
    <source>
        <dbReference type="EMBL" id="EPB88156.1"/>
    </source>
</evidence>
<dbReference type="GO" id="GO:0006325">
    <property type="term" value="P:chromatin organization"/>
    <property type="evidence" value="ECO:0007669"/>
    <property type="project" value="UniProtKB-KW"/>
</dbReference>
<keyword evidence="9 14" id="KW-0862">Zinc</keyword>
<dbReference type="GO" id="GO:0061630">
    <property type="term" value="F:ubiquitin protein ligase activity"/>
    <property type="evidence" value="ECO:0007669"/>
    <property type="project" value="UniProtKB-EC"/>
</dbReference>
<keyword evidence="6 14" id="KW-0479">Metal-binding</keyword>
<dbReference type="PANTHER" id="PTHR23163:SF0">
    <property type="entry name" value="E3 UBIQUITIN-PROTEIN LIGASE BRE1"/>
    <property type="match status" value="1"/>
</dbReference>
<evidence type="ECO:0000256" key="7">
    <source>
        <dbReference type="ARBA" id="ARBA00022771"/>
    </source>
</evidence>
<sequence>MGTPEKRRRLEEDMGEASVATPPPSRPPLKKRFTGTFQVPQAAPSTSSTVVKEPSPVVAQQRAPSPPIIVSENLEDYTKDELMQNMRLTKDRVAQKEKMYESVKDKYLSKETRQGLFRIDWGLIQAEIVFMAKILIGVELPEPSELPHRNLSVDQQKEWCYRNQLALKEIGTKTLTRLESWSQQADLIQRKYRLEDDIMLQKVIVSDWLKTEIQDLHASYKRGQQVMIELQKSLDSLLEQINLVKGNVKMATTEVKSAAERLDDCVQELALACKRQDRNKSQLVAALSFGGLGDLAERSTDAETTVKEETKQVQPKKEGIEDSMSASMNEQAIKTQFEEHKLILAARDKEFDNLKRDRQLLLRDEERLLSMFTMGEDRLLETEYAKTLKLSIEHYRDRCYHLEQRRIDIEREMGKISASRQQLVEQVKSEKMAQGITMEAEMRRLEGDLSRIRGQRDHFQLLVEEQKIKEGRERESQEKIISFANQGKLRIASLETRINKLKAEQEMAGPFAKEANTFNELKSNLSHLKIMLSSLEMIERRTMPMHLSSVSVLEDQLNKWNSNALIEAYDAVLSESQKSSLMIEFLEENESHLLKEIDRDINSILEEQQGKKEFDLSLKREQALKLQAEKSKYAQTFASLIAAKEKQIATVSTLRMTKEKQQELIRQLEEKEKALEAQVNDKENEIRKLYKTIEEDKTDLEDIGHLCEDYRISIDQNEIMLAELQKTLKEKTRLLDEEKRLKEQTEENYEKTKKKWDKISQGDNPAEQQLIDECEELRALLKCSTCRQRFRTHILTRCMHTFCKNCIDARLETRQRRCPTCSEPFGANDVKNFYL</sequence>
<protein>
    <recommendedName>
        <fullName evidence="14">E3 ubiquitin protein ligase</fullName>
        <ecNumber evidence="14">2.3.2.27</ecNumber>
    </recommendedName>
</protein>
<dbReference type="InterPro" id="IPR018957">
    <property type="entry name" value="Znf_C3HC4_RING-type"/>
</dbReference>
<keyword evidence="8 14" id="KW-0833">Ubl conjugation pathway</keyword>
<dbReference type="OrthoDB" id="10266039at2759"/>
<evidence type="ECO:0000259" key="17">
    <source>
        <dbReference type="PROSITE" id="PS50089"/>
    </source>
</evidence>
<dbReference type="VEuPathDB" id="FungiDB:HMPREF1544_04988"/>
<evidence type="ECO:0000256" key="2">
    <source>
        <dbReference type="ARBA" id="ARBA00004123"/>
    </source>
</evidence>
<dbReference type="eggNOG" id="KOG0978">
    <property type="taxonomic scope" value="Eukaryota"/>
</dbReference>
<evidence type="ECO:0000256" key="13">
    <source>
        <dbReference type="PROSITE-ProRule" id="PRU00175"/>
    </source>
</evidence>
<keyword evidence="19" id="KW-1185">Reference proteome</keyword>
<feature type="compositionally biased region" description="Basic and acidic residues" evidence="16">
    <location>
        <begin position="299"/>
        <end position="320"/>
    </location>
</feature>
<proteinExistence type="inferred from homology"/>
<dbReference type="PROSITE" id="PS50089">
    <property type="entry name" value="ZF_RING_2"/>
    <property type="match status" value="1"/>
</dbReference>
<evidence type="ECO:0000256" key="12">
    <source>
        <dbReference type="ARBA" id="ARBA00023242"/>
    </source>
</evidence>
<dbReference type="EMBL" id="KE123955">
    <property type="protein sequence ID" value="EPB88156.1"/>
    <property type="molecule type" value="Genomic_DNA"/>
</dbReference>
<keyword evidence="12 14" id="KW-0539">Nucleus</keyword>
<comment type="subcellular location">
    <subcellularLocation>
        <location evidence="2 14">Nucleus</location>
    </subcellularLocation>
</comment>
<gene>
    <name evidence="18" type="ORF">HMPREF1544_04988</name>
</gene>
<feature type="region of interest" description="Disordered" evidence="16">
    <location>
        <begin position="1"/>
        <end position="32"/>
    </location>
</feature>
<evidence type="ECO:0000313" key="19">
    <source>
        <dbReference type="Proteomes" id="UP000014254"/>
    </source>
</evidence>
<dbReference type="EC" id="2.3.2.27" evidence="14"/>
<dbReference type="CDD" id="cd16499">
    <property type="entry name" value="RING-HC_Bre1-like"/>
    <property type="match status" value="1"/>
</dbReference>
<dbReference type="STRING" id="1220926.S2JCZ6"/>
<dbReference type="InterPro" id="IPR013083">
    <property type="entry name" value="Znf_RING/FYVE/PHD"/>
</dbReference>
<dbReference type="Pfam" id="PF00097">
    <property type="entry name" value="zf-C3HC4"/>
    <property type="match status" value="1"/>
</dbReference>
<evidence type="ECO:0000256" key="10">
    <source>
        <dbReference type="ARBA" id="ARBA00022853"/>
    </source>
</evidence>
<dbReference type="InParanoid" id="S2JCZ6"/>
<dbReference type="Proteomes" id="UP000014254">
    <property type="component" value="Unassembled WGS sequence"/>
</dbReference>
<name>S2JCZ6_MUCC1</name>
<evidence type="ECO:0000256" key="1">
    <source>
        <dbReference type="ARBA" id="ARBA00000900"/>
    </source>
</evidence>
<evidence type="ECO:0000256" key="15">
    <source>
        <dbReference type="SAM" id="Coils"/>
    </source>
</evidence>
<comment type="pathway">
    <text evidence="3 14">Protein modification; protein ubiquitination.</text>
</comment>
<keyword evidence="5 14" id="KW-0808">Transferase</keyword>
<dbReference type="SMART" id="SM00184">
    <property type="entry name" value="RING"/>
    <property type="match status" value="1"/>
</dbReference>
<dbReference type="SUPFAM" id="SSF57850">
    <property type="entry name" value="RING/U-box"/>
    <property type="match status" value="1"/>
</dbReference>
<evidence type="ECO:0000256" key="16">
    <source>
        <dbReference type="SAM" id="MobiDB-lite"/>
    </source>
</evidence>
<dbReference type="InterPro" id="IPR001841">
    <property type="entry name" value="Znf_RING"/>
</dbReference>
<comment type="catalytic activity">
    <reaction evidence="1 14">
        <text>S-ubiquitinyl-[E2 ubiquitin-conjugating enzyme]-L-cysteine + [acceptor protein]-L-lysine = [E2 ubiquitin-conjugating enzyme]-L-cysteine + N(6)-ubiquitinyl-[acceptor protein]-L-lysine.</text>
        <dbReference type="EC" id="2.3.2.27"/>
    </reaction>
</comment>